<dbReference type="RefSeq" id="WP_184862449.1">
    <property type="nucleotide sequence ID" value="NZ_JACHLK010000012.1"/>
</dbReference>
<dbReference type="Gene3D" id="3.40.30.10">
    <property type="entry name" value="Glutaredoxin"/>
    <property type="match status" value="1"/>
</dbReference>
<gene>
    <name evidence="2" type="ORF">HNP48_005156</name>
</gene>
<evidence type="ECO:0000313" key="2">
    <source>
        <dbReference type="EMBL" id="MBB6562446.1"/>
    </source>
</evidence>
<sequence>MPYAAQHLVQPPSRDEVDQLAGTTVVEFGTPWCGHCQRAQPLIEGALKDRADIAHIKVEDGPGQRLGRTFGVKLWPTLVFLKDGKEVERLVRPQQAADVQQALQALAG</sequence>
<protein>
    <submittedName>
        <fullName evidence="2">Thioredoxin 1</fullName>
    </submittedName>
</protein>
<dbReference type="InterPro" id="IPR050620">
    <property type="entry name" value="Thioredoxin_H-type-like"/>
</dbReference>
<dbReference type="PANTHER" id="PTHR10438">
    <property type="entry name" value="THIOREDOXIN"/>
    <property type="match status" value="1"/>
</dbReference>
<proteinExistence type="predicted"/>
<keyword evidence="3" id="KW-1185">Reference proteome</keyword>
<feature type="domain" description="Thioredoxin" evidence="1">
    <location>
        <begin position="1"/>
        <end position="108"/>
    </location>
</feature>
<dbReference type="Proteomes" id="UP000575083">
    <property type="component" value="Unassembled WGS sequence"/>
</dbReference>
<evidence type="ECO:0000259" key="1">
    <source>
        <dbReference type="PROSITE" id="PS51352"/>
    </source>
</evidence>
<dbReference type="PANTHER" id="PTHR10438:SF468">
    <property type="entry name" value="THIOREDOXIN-1-RELATED"/>
    <property type="match status" value="1"/>
</dbReference>
<dbReference type="EMBL" id="JACHLK010000012">
    <property type="protein sequence ID" value="MBB6562446.1"/>
    <property type="molecule type" value="Genomic_DNA"/>
</dbReference>
<dbReference type="PROSITE" id="PS51352">
    <property type="entry name" value="THIOREDOXIN_2"/>
    <property type="match status" value="1"/>
</dbReference>
<dbReference type="AlphaFoldDB" id="A0A7X0PJA2"/>
<dbReference type="InterPro" id="IPR013766">
    <property type="entry name" value="Thioredoxin_domain"/>
</dbReference>
<dbReference type="Pfam" id="PF00085">
    <property type="entry name" value="Thioredoxin"/>
    <property type="match status" value="1"/>
</dbReference>
<reference evidence="2 3" key="1">
    <citation type="submission" date="2020-08" db="EMBL/GenBank/DDBJ databases">
        <title>Functional genomics of gut bacteria from endangered species of beetles.</title>
        <authorList>
            <person name="Carlos-Shanley C."/>
        </authorList>
    </citation>
    <scope>NUCLEOTIDE SEQUENCE [LARGE SCALE GENOMIC DNA]</scope>
    <source>
        <strain evidence="2 3">S00198</strain>
    </source>
</reference>
<dbReference type="CDD" id="cd02947">
    <property type="entry name" value="TRX_family"/>
    <property type="match status" value="1"/>
</dbReference>
<name>A0A7X0PJA2_9BURK</name>
<dbReference type="PRINTS" id="PR00421">
    <property type="entry name" value="THIOREDOXIN"/>
</dbReference>
<organism evidence="2 3">
    <name type="scientific">Acidovorax soli</name>
    <dbReference type="NCBI Taxonomy" id="592050"/>
    <lineage>
        <taxon>Bacteria</taxon>
        <taxon>Pseudomonadati</taxon>
        <taxon>Pseudomonadota</taxon>
        <taxon>Betaproteobacteria</taxon>
        <taxon>Burkholderiales</taxon>
        <taxon>Comamonadaceae</taxon>
        <taxon>Acidovorax</taxon>
    </lineage>
</organism>
<evidence type="ECO:0000313" key="3">
    <source>
        <dbReference type="Proteomes" id="UP000575083"/>
    </source>
</evidence>
<dbReference type="InterPro" id="IPR036249">
    <property type="entry name" value="Thioredoxin-like_sf"/>
</dbReference>
<dbReference type="SUPFAM" id="SSF52833">
    <property type="entry name" value="Thioredoxin-like"/>
    <property type="match status" value="1"/>
</dbReference>
<accession>A0A7X0PJA2</accession>
<comment type="caution">
    <text evidence="2">The sequence shown here is derived from an EMBL/GenBank/DDBJ whole genome shotgun (WGS) entry which is preliminary data.</text>
</comment>